<protein>
    <submittedName>
        <fullName evidence="1">Uncharacterized protein</fullName>
    </submittedName>
</protein>
<gene>
    <name evidence="1" type="ORF">BJ322DRAFT_1021285</name>
</gene>
<evidence type="ECO:0000313" key="2">
    <source>
        <dbReference type="Proteomes" id="UP000736335"/>
    </source>
</evidence>
<organism evidence="1 2">
    <name type="scientific">Thelephora terrestris</name>
    <dbReference type="NCBI Taxonomy" id="56493"/>
    <lineage>
        <taxon>Eukaryota</taxon>
        <taxon>Fungi</taxon>
        <taxon>Dikarya</taxon>
        <taxon>Basidiomycota</taxon>
        <taxon>Agaricomycotina</taxon>
        <taxon>Agaricomycetes</taxon>
        <taxon>Thelephorales</taxon>
        <taxon>Thelephoraceae</taxon>
        <taxon>Thelephora</taxon>
    </lineage>
</organism>
<dbReference type="AlphaFoldDB" id="A0A9P6L5Q3"/>
<reference evidence="1" key="2">
    <citation type="submission" date="2020-11" db="EMBL/GenBank/DDBJ databases">
        <authorList>
            <consortium name="DOE Joint Genome Institute"/>
            <person name="Kuo A."/>
            <person name="Miyauchi S."/>
            <person name="Kiss E."/>
            <person name="Drula E."/>
            <person name="Kohler A."/>
            <person name="Sanchez-Garcia M."/>
            <person name="Andreopoulos B."/>
            <person name="Barry K.W."/>
            <person name="Bonito G."/>
            <person name="Buee M."/>
            <person name="Carver A."/>
            <person name="Chen C."/>
            <person name="Cichocki N."/>
            <person name="Clum A."/>
            <person name="Culley D."/>
            <person name="Crous P.W."/>
            <person name="Fauchery L."/>
            <person name="Girlanda M."/>
            <person name="Hayes R."/>
            <person name="Keri Z."/>
            <person name="Labutti K."/>
            <person name="Lipzen A."/>
            <person name="Lombard V."/>
            <person name="Magnuson J."/>
            <person name="Maillard F."/>
            <person name="Morin E."/>
            <person name="Murat C."/>
            <person name="Nolan M."/>
            <person name="Ohm R."/>
            <person name="Pangilinan J."/>
            <person name="Pereira M."/>
            <person name="Perotto S."/>
            <person name="Peter M."/>
            <person name="Riley R."/>
            <person name="Sitrit Y."/>
            <person name="Stielow B."/>
            <person name="Szollosi G."/>
            <person name="Zifcakova L."/>
            <person name="Stursova M."/>
            <person name="Spatafora J.W."/>
            <person name="Tedersoo L."/>
            <person name="Vaario L.-M."/>
            <person name="Yamada A."/>
            <person name="Yan M."/>
            <person name="Wang P."/>
            <person name="Xu J."/>
            <person name="Bruns T."/>
            <person name="Baldrian P."/>
            <person name="Vilgalys R."/>
            <person name="Henrissat B."/>
            <person name="Grigoriev I.V."/>
            <person name="Hibbett D."/>
            <person name="Nagy L.G."/>
            <person name="Martin F.M."/>
        </authorList>
    </citation>
    <scope>NUCLEOTIDE SEQUENCE</scope>
    <source>
        <strain evidence="1">UH-Tt-Lm1</strain>
    </source>
</reference>
<proteinExistence type="predicted"/>
<evidence type="ECO:0000313" key="1">
    <source>
        <dbReference type="EMBL" id="KAF9784553.1"/>
    </source>
</evidence>
<name>A0A9P6L5Q3_9AGAM</name>
<dbReference type="Proteomes" id="UP000736335">
    <property type="component" value="Unassembled WGS sequence"/>
</dbReference>
<accession>A0A9P6L5Q3</accession>
<dbReference type="EMBL" id="WIUZ02000008">
    <property type="protein sequence ID" value="KAF9784553.1"/>
    <property type="molecule type" value="Genomic_DNA"/>
</dbReference>
<reference evidence="1" key="1">
    <citation type="journal article" date="2020" name="Nat. Commun.">
        <title>Large-scale genome sequencing of mycorrhizal fungi provides insights into the early evolution of symbiotic traits.</title>
        <authorList>
            <person name="Miyauchi S."/>
            <person name="Kiss E."/>
            <person name="Kuo A."/>
            <person name="Drula E."/>
            <person name="Kohler A."/>
            <person name="Sanchez-Garcia M."/>
            <person name="Morin E."/>
            <person name="Andreopoulos B."/>
            <person name="Barry K.W."/>
            <person name="Bonito G."/>
            <person name="Buee M."/>
            <person name="Carver A."/>
            <person name="Chen C."/>
            <person name="Cichocki N."/>
            <person name="Clum A."/>
            <person name="Culley D."/>
            <person name="Crous P.W."/>
            <person name="Fauchery L."/>
            <person name="Girlanda M."/>
            <person name="Hayes R.D."/>
            <person name="Keri Z."/>
            <person name="LaButti K."/>
            <person name="Lipzen A."/>
            <person name="Lombard V."/>
            <person name="Magnuson J."/>
            <person name="Maillard F."/>
            <person name="Murat C."/>
            <person name="Nolan M."/>
            <person name="Ohm R.A."/>
            <person name="Pangilinan J."/>
            <person name="Pereira M.F."/>
            <person name="Perotto S."/>
            <person name="Peter M."/>
            <person name="Pfister S."/>
            <person name="Riley R."/>
            <person name="Sitrit Y."/>
            <person name="Stielow J.B."/>
            <person name="Szollosi G."/>
            <person name="Zifcakova L."/>
            <person name="Stursova M."/>
            <person name="Spatafora J.W."/>
            <person name="Tedersoo L."/>
            <person name="Vaario L.M."/>
            <person name="Yamada A."/>
            <person name="Yan M."/>
            <person name="Wang P."/>
            <person name="Xu J."/>
            <person name="Bruns T."/>
            <person name="Baldrian P."/>
            <person name="Vilgalys R."/>
            <person name="Dunand C."/>
            <person name="Henrissat B."/>
            <person name="Grigoriev I.V."/>
            <person name="Hibbett D."/>
            <person name="Nagy L.G."/>
            <person name="Martin F.M."/>
        </authorList>
    </citation>
    <scope>NUCLEOTIDE SEQUENCE</scope>
    <source>
        <strain evidence="1">UH-Tt-Lm1</strain>
    </source>
</reference>
<sequence length="135" mass="13966">MSDTSYAPGTGNSPLLGGETDLYNAIHQKCGAAFLSGSVQAAGGTSNGLINGGAAGILVNARTIAGALLSRSPVSSSYYSIFSGNGGRVCTFGRSDFVSRFGLALSFRVYTCLHNHGNGRPGIRTWSLNERSRVS</sequence>
<comment type="caution">
    <text evidence="1">The sequence shown here is derived from an EMBL/GenBank/DDBJ whole genome shotgun (WGS) entry which is preliminary data.</text>
</comment>
<keyword evidence="2" id="KW-1185">Reference proteome</keyword>